<evidence type="ECO:0000313" key="2">
    <source>
        <dbReference type="EMBL" id="XCB32136.1"/>
    </source>
</evidence>
<name>A0AAU7ZLN2_9BACT</name>
<dbReference type="RefSeq" id="WP_353062982.1">
    <property type="nucleotide sequence ID" value="NZ_CP132942.1"/>
</dbReference>
<feature type="chain" id="PRO_5043437078" evidence="1">
    <location>
        <begin position="23"/>
        <end position="648"/>
    </location>
</feature>
<evidence type="ECO:0000256" key="1">
    <source>
        <dbReference type="SAM" id="SignalP"/>
    </source>
</evidence>
<dbReference type="AlphaFoldDB" id="A0AAU7ZLN2"/>
<keyword evidence="1" id="KW-0732">Signal</keyword>
<organism evidence="2">
    <name type="scientific">Tunturiibacter psychrotolerans</name>
    <dbReference type="NCBI Taxonomy" id="3069686"/>
    <lineage>
        <taxon>Bacteria</taxon>
        <taxon>Pseudomonadati</taxon>
        <taxon>Acidobacteriota</taxon>
        <taxon>Terriglobia</taxon>
        <taxon>Terriglobales</taxon>
        <taxon>Acidobacteriaceae</taxon>
        <taxon>Tunturiibacter</taxon>
    </lineage>
</organism>
<feature type="signal peptide" evidence="1">
    <location>
        <begin position="1"/>
        <end position="22"/>
    </location>
</feature>
<reference evidence="2" key="1">
    <citation type="submission" date="2023-08" db="EMBL/GenBank/DDBJ databases">
        <authorList>
            <person name="Messyasz A."/>
            <person name="Mannisto M.K."/>
            <person name="Kerkhof L.J."/>
            <person name="Haggblom M."/>
        </authorList>
    </citation>
    <scope>NUCLEOTIDE SEQUENCE</scope>
    <source>
        <strain evidence="2">X5P6</strain>
    </source>
</reference>
<dbReference type="NCBIfam" id="TIGR03436">
    <property type="entry name" value="acidobact_VWFA"/>
    <property type="match status" value="1"/>
</dbReference>
<dbReference type="KEGG" id="tpsc:RBB77_17035"/>
<accession>A0AAU7ZLN2</accession>
<sequence length="648" mass="70620">MLSNTSLLFFFFLATLLPPSFAQAPQPAQTPQPAKSEVTTLRAGTQLVVVDVVVTDKSQNPILNLKASAFALLEGGKQQQIKSFEEHTAPTAKPGLPPIPAFPPGIFSNYTPVPTGGAVNVLLVDTLNTPVLDQIYLHDQFHKYLKTAKPGAPMAIFGLTTKLLLLQSFTSDPELLKAAINNKNIKNSPLIDRVSGGNSTLLSDQAVGFAAIIQGANASSDAPLGTPGGFQQRIIQDIQQFESQQNSFQLQLRAKYTLDAINQLARYLEGIPGRKNLIWFSGSFPLDILPDSTVDDPFMAVASSEDEYRETTNLLTRAQVAVYPIDVRGAMTSPNMDVSQSTAIYQDDVLQIGADKRFASDQIKFHLENGSENLTMIRMAEDSGGYAFINNNDLVGAVSKAVAAGSHYYTLTYSPTDTNWNGNFRKIQVKLQQSGVTLAYRRGYYANDPNVPIVTHLTNKTRKDSATAAPRTDPMRVAMMHGAPNPTEITLKARVLPAGTEPETELAKDNTLNPSSDTKGPYRRYAIDIAADPSSINIQRAPDGNYHALLQFLTYVYDQNDNLINVVSNPVRATYSPTVYRQILHTGIPYHEEISVPLKGAYFLRIGLHDLATNHIGAVEVPVDSVKKLSPITASALTESATPHPIQK</sequence>
<dbReference type="EMBL" id="CP132942">
    <property type="protein sequence ID" value="XCB32136.1"/>
    <property type="molecule type" value="Genomic_DNA"/>
</dbReference>
<proteinExistence type="predicted"/>
<gene>
    <name evidence="2" type="ORF">RBB77_17035</name>
</gene>
<dbReference type="InterPro" id="IPR017802">
    <property type="entry name" value="VWFA-rel_acidobac-type"/>
</dbReference>
<reference evidence="2" key="2">
    <citation type="journal article" date="2024" name="Environ. Microbiol.">
        <title>Genome analysis and description of Tunturibacter gen. nov. expands the diversity of Terriglobia in tundra soils.</title>
        <authorList>
            <person name="Messyasz A."/>
            <person name="Mannisto M.K."/>
            <person name="Kerkhof L.J."/>
            <person name="Haggblom M.M."/>
        </authorList>
    </citation>
    <scope>NUCLEOTIDE SEQUENCE</scope>
    <source>
        <strain evidence="2">X5P6</strain>
    </source>
</reference>
<protein>
    <submittedName>
        <fullName evidence="2">VWA domain-containing protein</fullName>
    </submittedName>
</protein>